<evidence type="ECO:0000256" key="1">
    <source>
        <dbReference type="SAM" id="MobiDB-lite"/>
    </source>
</evidence>
<organism evidence="2 3">
    <name type="scientific">Neofusicoccum ribis</name>
    <dbReference type="NCBI Taxonomy" id="45134"/>
    <lineage>
        <taxon>Eukaryota</taxon>
        <taxon>Fungi</taxon>
        <taxon>Dikarya</taxon>
        <taxon>Ascomycota</taxon>
        <taxon>Pezizomycotina</taxon>
        <taxon>Dothideomycetes</taxon>
        <taxon>Dothideomycetes incertae sedis</taxon>
        <taxon>Botryosphaeriales</taxon>
        <taxon>Botryosphaeriaceae</taxon>
        <taxon>Neofusicoccum</taxon>
    </lineage>
</organism>
<feature type="region of interest" description="Disordered" evidence="1">
    <location>
        <begin position="1"/>
        <end position="70"/>
    </location>
</feature>
<name>A0ABR3SM29_9PEZI</name>
<feature type="region of interest" description="Disordered" evidence="1">
    <location>
        <begin position="483"/>
        <end position="508"/>
    </location>
</feature>
<evidence type="ECO:0000313" key="3">
    <source>
        <dbReference type="Proteomes" id="UP001521116"/>
    </source>
</evidence>
<accession>A0ABR3SM29</accession>
<keyword evidence="3" id="KW-1185">Reference proteome</keyword>
<feature type="compositionally biased region" description="Polar residues" evidence="1">
    <location>
        <begin position="1"/>
        <end position="23"/>
    </location>
</feature>
<dbReference type="Pfam" id="PF16062">
    <property type="entry name" value="MavL-like"/>
    <property type="match status" value="2"/>
</dbReference>
<evidence type="ECO:0000313" key="2">
    <source>
        <dbReference type="EMBL" id="KAL1623967.1"/>
    </source>
</evidence>
<dbReference type="EMBL" id="JAJVDC020000112">
    <property type="protein sequence ID" value="KAL1623967.1"/>
    <property type="molecule type" value="Genomic_DNA"/>
</dbReference>
<reference evidence="2 3" key="1">
    <citation type="submission" date="2024-02" db="EMBL/GenBank/DDBJ databases">
        <title>De novo assembly and annotation of 12 fungi associated with fruit tree decline syndrome in Ontario, Canada.</title>
        <authorList>
            <person name="Sulman M."/>
            <person name="Ellouze W."/>
            <person name="Ilyukhin E."/>
        </authorList>
    </citation>
    <scope>NUCLEOTIDE SEQUENCE [LARGE SCALE GENOMIC DNA]</scope>
    <source>
        <strain evidence="2 3">M1-105</strain>
    </source>
</reference>
<dbReference type="InterPro" id="IPR032063">
    <property type="entry name" value="MavL-like"/>
</dbReference>
<comment type="caution">
    <text evidence="2">The sequence shown here is derived from an EMBL/GenBank/DDBJ whole genome shotgun (WGS) entry which is preliminary data.</text>
</comment>
<dbReference type="Proteomes" id="UP001521116">
    <property type="component" value="Unassembled WGS sequence"/>
</dbReference>
<protein>
    <submittedName>
        <fullName evidence="2">Uncharacterized protein</fullName>
    </submittedName>
</protein>
<proteinExistence type="predicted"/>
<sequence>MFPTQSRGRSSASPEVQTTNLFEGSSEGLRHRLQSQGQTLNPAVPDLHPNPDTIELPPRPPSAGELPAPLDFLTPSKFKGTFYVDTNRIEKFPAKQIEQDALSTRVILHQRMPALLDTFLKYKRIYGSSYERRLYADMNWLSLATRMIEKRPLCFLQSNDFTRLRNGKYIGAAYAEWDRVGTEAQHLNKHLTLAEYLSYDEIMLSSLLGASAPTHFINSGSRNNCGRPARGGVAHQARGVMVGLAGPRFDRDAQHDSAVICAPPARGDAVVGGRMDPGVRRLVQQWLLPGVDLDARPDPYALDDAFDVAMYKARLRVSFDVLLLEAEARARATGKDAIVHVVGLGLGVWRKYKAQNTWFIEAFAESLDALNLQYIATVEFGWISGVPDKTKQAVEAAAAKNVIDVKFTQADPCRKREKGKLLVVSWAWDGNSYVGNEYWNGSLNSSSDPAAVCYSTIGELMNPDINPFADRVIVLGLGNEQESLPWEEPEDEGEENVGNKDGGACGLD</sequence>
<gene>
    <name evidence="2" type="ORF">SLS56_008019</name>
</gene>
<feature type="compositionally biased region" description="Acidic residues" evidence="1">
    <location>
        <begin position="485"/>
        <end position="495"/>
    </location>
</feature>